<sequence length="312" mass="35073">MKQLQTRLTLIIFGIFFTGWIICGLSIWGLEYSGARKDIIRKATLLLETAAATRDYTSNQVQPQFALLTEDKSRENVLNLADRNQEVPEFSKITVPSYAAQQILNQLGTTKENKGYTYRENAINPTNRKDLAVGWEVEIIEYFAKNPNIKEKIGERLDLISGQKTLYMAKPIQITKSSCLVCHGKPENAPPSLIKTYGSENGFGWKLNEIVGTRIISVPTVVQYQEAQKSVGSYLLAIASVFLVAYTTVLLIVQKWITKPLDTITQLLEEISLHQLERSQLPEDKSNSLSPLNKAINRLLISLNKALEADKK</sequence>
<dbReference type="InterPro" id="IPR021796">
    <property type="entry name" value="Tll0287-like_dom"/>
</dbReference>
<accession>A0A2S6CW51</accession>
<comment type="caution">
    <text evidence="3">The sequence shown here is derived from an EMBL/GenBank/DDBJ whole genome shotgun (WGS) entry which is preliminary data.</text>
</comment>
<feature type="transmembrane region" description="Helical" evidence="1">
    <location>
        <begin position="7"/>
        <end position="30"/>
    </location>
</feature>
<keyword evidence="1" id="KW-0472">Membrane</keyword>
<dbReference type="GO" id="GO:0016301">
    <property type="term" value="F:kinase activity"/>
    <property type="evidence" value="ECO:0007669"/>
    <property type="project" value="UniProtKB-KW"/>
</dbReference>
<keyword evidence="1" id="KW-1133">Transmembrane helix</keyword>
<evidence type="ECO:0000313" key="4">
    <source>
        <dbReference type="Proteomes" id="UP000239589"/>
    </source>
</evidence>
<feature type="domain" description="HAMP" evidence="2">
    <location>
        <begin position="255"/>
        <end position="308"/>
    </location>
</feature>
<dbReference type="Pfam" id="PF11845">
    <property type="entry name" value="Tll0287-like"/>
    <property type="match status" value="1"/>
</dbReference>
<dbReference type="GO" id="GO:0007165">
    <property type="term" value="P:signal transduction"/>
    <property type="evidence" value="ECO:0007669"/>
    <property type="project" value="InterPro"/>
</dbReference>
<dbReference type="Proteomes" id="UP000239589">
    <property type="component" value="Unassembled WGS sequence"/>
</dbReference>
<keyword evidence="3" id="KW-0418">Kinase</keyword>
<proteinExistence type="predicted"/>
<evidence type="ECO:0000256" key="1">
    <source>
        <dbReference type="SAM" id="Phobius"/>
    </source>
</evidence>
<evidence type="ECO:0000313" key="3">
    <source>
        <dbReference type="EMBL" id="PPJ63988.1"/>
    </source>
</evidence>
<keyword evidence="3" id="KW-0808">Transferase</keyword>
<keyword evidence="1" id="KW-0812">Transmembrane</keyword>
<dbReference type="InterPro" id="IPR003660">
    <property type="entry name" value="HAMP_dom"/>
</dbReference>
<organism evidence="3 4">
    <name type="scientific">Cuspidothrix issatschenkoi CHARLIE-1</name>
    <dbReference type="NCBI Taxonomy" id="2052836"/>
    <lineage>
        <taxon>Bacteria</taxon>
        <taxon>Bacillati</taxon>
        <taxon>Cyanobacteriota</taxon>
        <taxon>Cyanophyceae</taxon>
        <taxon>Nostocales</taxon>
        <taxon>Aphanizomenonaceae</taxon>
        <taxon>Cuspidothrix</taxon>
    </lineage>
</organism>
<protein>
    <submittedName>
        <fullName evidence="3">Histidine kinase</fullName>
    </submittedName>
</protein>
<evidence type="ECO:0000259" key="2">
    <source>
        <dbReference type="PROSITE" id="PS50885"/>
    </source>
</evidence>
<gene>
    <name evidence="3" type="ORF">CUN59_07155</name>
</gene>
<dbReference type="AlphaFoldDB" id="A0A2S6CW51"/>
<dbReference type="EMBL" id="PGEM01000042">
    <property type="protein sequence ID" value="PPJ63988.1"/>
    <property type="molecule type" value="Genomic_DNA"/>
</dbReference>
<dbReference type="OrthoDB" id="114218at2"/>
<dbReference type="PROSITE" id="PS50885">
    <property type="entry name" value="HAMP"/>
    <property type="match status" value="1"/>
</dbReference>
<name>A0A2S6CW51_9CYAN</name>
<dbReference type="GO" id="GO:0016020">
    <property type="term" value="C:membrane"/>
    <property type="evidence" value="ECO:0007669"/>
    <property type="project" value="InterPro"/>
</dbReference>
<dbReference type="Gene3D" id="6.10.340.10">
    <property type="match status" value="1"/>
</dbReference>
<reference evidence="3 4" key="1">
    <citation type="submission" date="2018-02" db="EMBL/GenBank/DDBJ databases">
        <title>Discovery of a pederin family compound in a non-symbiotic bloom-forming cyanobacterium.</title>
        <authorList>
            <person name="Kust A."/>
            <person name="Mares J."/>
            <person name="Jokela J."/>
            <person name="Urajova P."/>
            <person name="Hajek J."/>
            <person name="Saurav K."/>
            <person name="Voracova K."/>
            <person name="Fewer D.P."/>
            <person name="Haapaniemi E."/>
            <person name="Permi P."/>
            <person name="Rehakova K."/>
            <person name="Sivonen K."/>
            <person name="Hrouzek P."/>
        </authorList>
    </citation>
    <scope>NUCLEOTIDE SEQUENCE [LARGE SCALE GENOMIC DNA]</scope>
    <source>
        <strain evidence="3 4">CHARLIE-1</strain>
    </source>
</reference>
<keyword evidence="4" id="KW-1185">Reference proteome</keyword>
<feature type="transmembrane region" description="Helical" evidence="1">
    <location>
        <begin position="231"/>
        <end position="253"/>
    </location>
</feature>
<dbReference type="RefSeq" id="WP_104387197.1">
    <property type="nucleotide sequence ID" value="NZ_PGEM01000042.1"/>
</dbReference>